<dbReference type="EMBL" id="HBEC01009305">
    <property type="protein sequence ID" value="CAD8284225.1"/>
    <property type="molecule type" value="Transcribed_RNA"/>
</dbReference>
<evidence type="ECO:0000313" key="4">
    <source>
        <dbReference type="EMBL" id="CAD8284225.1"/>
    </source>
</evidence>
<dbReference type="Pfam" id="PF13499">
    <property type="entry name" value="EF-hand_7"/>
    <property type="match status" value="1"/>
</dbReference>
<sequence>MSLAHTSSMARVAFNEEFAARLNEEEIEMCKKAFHMYDKNGSGTIDVKELRMAMESLGQHPTDEDLYLMISQVDEDGSNEIDFGEFMHAIMMNKTMTAHAVNEEEVLDAWTAVGGNGDTSGGVSISKLQGILTDFDLRVDVAEIVGSSKPEIDYEEFKALLS</sequence>
<dbReference type="CDD" id="cd00051">
    <property type="entry name" value="EFh"/>
    <property type="match status" value="1"/>
</dbReference>
<dbReference type="PROSITE" id="PS00018">
    <property type="entry name" value="EF_HAND_1"/>
    <property type="match status" value="2"/>
</dbReference>
<dbReference type="FunFam" id="1.10.238.10:FF:000178">
    <property type="entry name" value="Calmodulin-2 A"/>
    <property type="match status" value="1"/>
</dbReference>
<evidence type="ECO:0000256" key="1">
    <source>
        <dbReference type="ARBA" id="ARBA00022737"/>
    </source>
</evidence>
<feature type="domain" description="EF-hand" evidence="3">
    <location>
        <begin position="25"/>
        <end position="60"/>
    </location>
</feature>
<accession>A0A7R9YRV2</accession>
<gene>
    <name evidence="4" type="ORF">CEUR00632_LOCUS4260</name>
</gene>
<dbReference type="GO" id="GO:0016460">
    <property type="term" value="C:myosin II complex"/>
    <property type="evidence" value="ECO:0007669"/>
    <property type="project" value="TreeGrafter"/>
</dbReference>
<keyword evidence="2" id="KW-0106">Calcium</keyword>
<dbReference type="SUPFAM" id="SSF47473">
    <property type="entry name" value="EF-hand"/>
    <property type="match status" value="1"/>
</dbReference>
<proteinExistence type="predicted"/>
<keyword evidence="1" id="KW-0677">Repeat</keyword>
<evidence type="ECO:0000256" key="2">
    <source>
        <dbReference type="ARBA" id="ARBA00022837"/>
    </source>
</evidence>
<dbReference type="InterPro" id="IPR018247">
    <property type="entry name" value="EF_Hand_1_Ca_BS"/>
</dbReference>
<reference evidence="4" key="1">
    <citation type="submission" date="2021-01" db="EMBL/GenBank/DDBJ databases">
        <authorList>
            <person name="Corre E."/>
            <person name="Pelletier E."/>
            <person name="Niang G."/>
            <person name="Scheremetjew M."/>
            <person name="Finn R."/>
            <person name="Kale V."/>
            <person name="Holt S."/>
            <person name="Cochrane G."/>
            <person name="Meng A."/>
            <person name="Brown T."/>
            <person name="Cohen L."/>
        </authorList>
    </citation>
    <scope>NUCLEOTIDE SEQUENCE</scope>
    <source>
        <strain evidence="4">CCMP219</strain>
    </source>
</reference>
<dbReference type="InterPro" id="IPR002048">
    <property type="entry name" value="EF_hand_dom"/>
</dbReference>
<dbReference type="PROSITE" id="PS50222">
    <property type="entry name" value="EF_HAND_2"/>
    <property type="match status" value="2"/>
</dbReference>
<name>A0A7R9YRV2_9CHLO</name>
<protein>
    <recommendedName>
        <fullName evidence="3">EF-hand domain-containing protein</fullName>
    </recommendedName>
</protein>
<dbReference type="InterPro" id="IPR011992">
    <property type="entry name" value="EF-hand-dom_pair"/>
</dbReference>
<dbReference type="InterPro" id="IPR050230">
    <property type="entry name" value="CALM/Myosin/TropC-like"/>
</dbReference>
<evidence type="ECO:0000259" key="3">
    <source>
        <dbReference type="PROSITE" id="PS50222"/>
    </source>
</evidence>
<dbReference type="GO" id="GO:0005509">
    <property type="term" value="F:calcium ion binding"/>
    <property type="evidence" value="ECO:0007669"/>
    <property type="project" value="InterPro"/>
</dbReference>
<dbReference type="Gene3D" id="1.10.238.10">
    <property type="entry name" value="EF-hand"/>
    <property type="match status" value="1"/>
</dbReference>
<dbReference type="PANTHER" id="PTHR23048:SF0">
    <property type="entry name" value="CALMODULIN LIKE 3"/>
    <property type="match status" value="1"/>
</dbReference>
<dbReference type="PANTHER" id="PTHR23048">
    <property type="entry name" value="MYOSIN LIGHT CHAIN 1, 3"/>
    <property type="match status" value="1"/>
</dbReference>
<dbReference type="SMART" id="SM00054">
    <property type="entry name" value="EFh"/>
    <property type="match status" value="2"/>
</dbReference>
<organism evidence="4">
    <name type="scientific">Chlamydomonas euryale</name>
    <dbReference type="NCBI Taxonomy" id="1486919"/>
    <lineage>
        <taxon>Eukaryota</taxon>
        <taxon>Viridiplantae</taxon>
        <taxon>Chlorophyta</taxon>
        <taxon>core chlorophytes</taxon>
        <taxon>Chlorophyceae</taxon>
        <taxon>CS clade</taxon>
        <taxon>Chlamydomonadales</taxon>
        <taxon>Chlamydomonadaceae</taxon>
        <taxon>Chlamydomonas</taxon>
    </lineage>
</organism>
<feature type="domain" description="EF-hand" evidence="3">
    <location>
        <begin position="61"/>
        <end position="96"/>
    </location>
</feature>
<dbReference type="AlphaFoldDB" id="A0A7R9YRV2"/>